<evidence type="ECO:0000313" key="1">
    <source>
        <dbReference type="EMBL" id="BCU70469.1"/>
    </source>
</evidence>
<dbReference type="AlphaFoldDB" id="A0A8D5ZIB9"/>
<keyword evidence="2" id="KW-1185">Reference proteome</keyword>
<name>A0A8D5ZIB9_9CREN</name>
<accession>A0A8D5ZIB9</accession>
<proteinExistence type="predicted"/>
<gene>
    <name evidence="1" type="ORF">KN1_17660</name>
</gene>
<dbReference type="Proteomes" id="UP000825123">
    <property type="component" value="Chromosome"/>
</dbReference>
<organism evidence="1 2">
    <name type="scientific">Stygiolobus caldivivus</name>
    <dbReference type="NCBI Taxonomy" id="2824673"/>
    <lineage>
        <taxon>Archaea</taxon>
        <taxon>Thermoproteota</taxon>
        <taxon>Thermoprotei</taxon>
        <taxon>Sulfolobales</taxon>
        <taxon>Sulfolobaceae</taxon>
        <taxon>Stygiolobus</taxon>
    </lineage>
</organism>
<reference evidence="1 2" key="1">
    <citation type="submission" date="2021-04" db="EMBL/GenBank/DDBJ databases">
        <title>Complete genome sequence of Stygiolobus sp. KN-1.</title>
        <authorList>
            <person name="Nakamura K."/>
            <person name="Sakai H."/>
            <person name="Kurosawa N."/>
        </authorList>
    </citation>
    <scope>NUCLEOTIDE SEQUENCE [LARGE SCALE GENOMIC DNA]</scope>
    <source>
        <strain evidence="1 2">KN-1</strain>
    </source>
</reference>
<dbReference type="KEGG" id="csty:KN1_17660"/>
<sequence>MLKSALDKTVDSIIVIEIGMHGVRLLKTR</sequence>
<evidence type="ECO:0000313" key="2">
    <source>
        <dbReference type="Proteomes" id="UP000825123"/>
    </source>
</evidence>
<dbReference type="EMBL" id="AP024597">
    <property type="protein sequence ID" value="BCU70469.1"/>
    <property type="molecule type" value="Genomic_DNA"/>
</dbReference>
<protein>
    <submittedName>
        <fullName evidence="1">Uncharacterized protein</fullName>
    </submittedName>
</protein>